<dbReference type="Gene3D" id="1.10.357.10">
    <property type="entry name" value="Tetracycline Repressor, domain 2"/>
    <property type="match status" value="1"/>
</dbReference>
<evidence type="ECO:0000259" key="5">
    <source>
        <dbReference type="PROSITE" id="PS50977"/>
    </source>
</evidence>
<gene>
    <name evidence="6" type="ORF">MC45_04200</name>
</gene>
<dbReference type="eggNOG" id="COG1309">
    <property type="taxonomic scope" value="Bacteria"/>
</dbReference>
<evidence type="ECO:0000313" key="6">
    <source>
        <dbReference type="EMBL" id="AIT05737.1"/>
    </source>
</evidence>
<evidence type="ECO:0000256" key="3">
    <source>
        <dbReference type="ARBA" id="ARBA00023163"/>
    </source>
</evidence>
<dbReference type="EMBL" id="CP009571">
    <property type="protein sequence ID" value="AIT05737.1"/>
    <property type="molecule type" value="Genomic_DNA"/>
</dbReference>
<dbReference type="GO" id="GO:0003700">
    <property type="term" value="F:DNA-binding transcription factor activity"/>
    <property type="evidence" value="ECO:0007669"/>
    <property type="project" value="TreeGrafter"/>
</dbReference>
<protein>
    <recommendedName>
        <fullName evidence="5">HTH tetR-type domain-containing protein</fullName>
    </recommendedName>
</protein>
<accession>A0A097EDU5</accession>
<dbReference type="InterPro" id="IPR036271">
    <property type="entry name" value="Tet_transcr_reg_TetR-rel_C_sf"/>
</dbReference>
<keyword evidence="1" id="KW-0805">Transcription regulation</keyword>
<keyword evidence="7" id="KW-1185">Reference proteome</keyword>
<dbReference type="SUPFAM" id="SSF48498">
    <property type="entry name" value="Tetracyclin repressor-like, C-terminal domain"/>
    <property type="match status" value="1"/>
</dbReference>
<dbReference type="InterPro" id="IPR009057">
    <property type="entry name" value="Homeodomain-like_sf"/>
</dbReference>
<feature type="domain" description="HTH tetR-type" evidence="5">
    <location>
        <begin position="5"/>
        <end position="64"/>
    </location>
</feature>
<evidence type="ECO:0000256" key="1">
    <source>
        <dbReference type="ARBA" id="ARBA00023015"/>
    </source>
</evidence>
<dbReference type="KEGG" id="stax:MC45_04200"/>
<evidence type="ECO:0000256" key="4">
    <source>
        <dbReference type="PROSITE-ProRule" id="PRU00335"/>
    </source>
</evidence>
<dbReference type="AlphaFoldDB" id="A0A097EDU5"/>
<dbReference type="GO" id="GO:0000976">
    <property type="term" value="F:transcription cis-regulatory region binding"/>
    <property type="evidence" value="ECO:0007669"/>
    <property type="project" value="TreeGrafter"/>
</dbReference>
<reference evidence="6 7" key="1">
    <citation type="submission" date="2014-09" db="EMBL/GenBank/DDBJ databases">
        <title>Using Illumina technology Improving SMRT sequencing Genome Assembly by RASTools.</title>
        <authorList>
            <person name="Zhou Y."/>
            <person name="Ma T."/>
            <person name="Liu T."/>
        </authorList>
    </citation>
    <scope>NUCLEOTIDE SEQUENCE [LARGE SCALE GENOMIC DNA]</scope>
    <source>
        <strain evidence="6 7">ATCC 55669</strain>
    </source>
</reference>
<sequence length="190" mass="19581">MTSTPSLRQSLVEHAMRLLDAGDHDPSLRAVARAAGVSAMAPYRHFPDKTALLGAVAAEGFAMLHGRLVVADAQGNAIAAEQALVEQGLAYVAFAQAHPALFRLMFTDAIATAAHVSPDHAAEGDAYGVLAARVATLCPGTAPTATMAAWALVHGFATLALDRRLPPDPEAARAALALFVAGLTKKGPEA</sequence>
<name>A0A097EDU5_9SPHN</name>
<keyword evidence="3" id="KW-0804">Transcription</keyword>
<keyword evidence="2 4" id="KW-0238">DNA-binding</keyword>
<feature type="DNA-binding region" description="H-T-H motif" evidence="4">
    <location>
        <begin position="27"/>
        <end position="46"/>
    </location>
</feature>
<evidence type="ECO:0000313" key="7">
    <source>
        <dbReference type="Proteomes" id="UP000033200"/>
    </source>
</evidence>
<dbReference type="InterPro" id="IPR050109">
    <property type="entry name" value="HTH-type_TetR-like_transc_reg"/>
</dbReference>
<dbReference type="Proteomes" id="UP000033200">
    <property type="component" value="Chromosome"/>
</dbReference>
<proteinExistence type="predicted"/>
<organism evidence="6 7">
    <name type="scientific">Sphingomonas taxi</name>
    <dbReference type="NCBI Taxonomy" id="1549858"/>
    <lineage>
        <taxon>Bacteria</taxon>
        <taxon>Pseudomonadati</taxon>
        <taxon>Pseudomonadota</taxon>
        <taxon>Alphaproteobacteria</taxon>
        <taxon>Sphingomonadales</taxon>
        <taxon>Sphingomonadaceae</taxon>
        <taxon>Sphingomonas</taxon>
    </lineage>
</organism>
<dbReference type="RefSeq" id="WP_038659908.1">
    <property type="nucleotide sequence ID" value="NZ_CP009571.1"/>
</dbReference>
<dbReference type="InterPro" id="IPR025996">
    <property type="entry name" value="MT1864/Rv1816-like_C"/>
</dbReference>
<dbReference type="SUPFAM" id="SSF46689">
    <property type="entry name" value="Homeodomain-like"/>
    <property type="match status" value="1"/>
</dbReference>
<dbReference type="Pfam" id="PF00440">
    <property type="entry name" value="TetR_N"/>
    <property type="match status" value="1"/>
</dbReference>
<dbReference type="HOGENOM" id="CLU_069356_40_0_5"/>
<dbReference type="PANTHER" id="PTHR30055:SF220">
    <property type="entry name" value="TETR-FAMILY REGULATORY PROTEIN"/>
    <property type="match status" value="1"/>
</dbReference>
<evidence type="ECO:0000256" key="2">
    <source>
        <dbReference type="ARBA" id="ARBA00023125"/>
    </source>
</evidence>
<dbReference type="PANTHER" id="PTHR30055">
    <property type="entry name" value="HTH-TYPE TRANSCRIPTIONAL REGULATOR RUTR"/>
    <property type="match status" value="1"/>
</dbReference>
<dbReference type="InterPro" id="IPR001647">
    <property type="entry name" value="HTH_TetR"/>
</dbReference>
<dbReference type="Pfam" id="PF13305">
    <property type="entry name" value="TetR_C_33"/>
    <property type="match status" value="1"/>
</dbReference>
<dbReference type="PROSITE" id="PS50977">
    <property type="entry name" value="HTH_TETR_2"/>
    <property type="match status" value="1"/>
</dbReference>